<dbReference type="eggNOG" id="ENOG502SX8G">
    <property type="taxonomic scope" value="Eukaryota"/>
</dbReference>
<feature type="region of interest" description="Disordered" evidence="1">
    <location>
        <begin position="1399"/>
        <end position="1579"/>
    </location>
</feature>
<feature type="region of interest" description="Disordered" evidence="1">
    <location>
        <begin position="1"/>
        <end position="44"/>
    </location>
</feature>
<accession>A0A0W0FJU2</accession>
<proteinExistence type="predicted"/>
<feature type="compositionally biased region" description="Low complexity" evidence="1">
    <location>
        <begin position="1516"/>
        <end position="1527"/>
    </location>
</feature>
<comment type="caution">
    <text evidence="2">The sequence shown here is derived from an EMBL/GenBank/DDBJ whole genome shotgun (WGS) entry which is preliminary data.</text>
</comment>
<feature type="region of interest" description="Disordered" evidence="1">
    <location>
        <begin position="298"/>
        <end position="324"/>
    </location>
</feature>
<feature type="compositionally biased region" description="Basic residues" evidence="1">
    <location>
        <begin position="1316"/>
        <end position="1326"/>
    </location>
</feature>
<name>A0A0W0FJU2_MONRR</name>
<gene>
    <name evidence="2" type="ORF">WG66_10804</name>
</gene>
<dbReference type="EMBL" id="LATX01001892">
    <property type="protein sequence ID" value="KTB36593.1"/>
    <property type="molecule type" value="Genomic_DNA"/>
</dbReference>
<feature type="compositionally biased region" description="Pro residues" evidence="1">
    <location>
        <begin position="1564"/>
        <end position="1579"/>
    </location>
</feature>
<protein>
    <submittedName>
        <fullName evidence="2">Uncharacterized protein</fullName>
    </submittedName>
</protein>
<feature type="region of interest" description="Disordered" evidence="1">
    <location>
        <begin position="510"/>
        <end position="530"/>
    </location>
</feature>
<evidence type="ECO:0000256" key="1">
    <source>
        <dbReference type="SAM" id="MobiDB-lite"/>
    </source>
</evidence>
<feature type="region of interest" description="Disordered" evidence="1">
    <location>
        <begin position="1294"/>
        <end position="1328"/>
    </location>
</feature>
<sequence length="1579" mass="176551">MSRLTASPFHKPSPFEFPRGVPLSPPETNSEQVGPYTLPSTSASVAGGMETHTAESDYLQYSPHHPGLESASVRLRRGPSLLYHSSGLRESKERTVQRSSRSFIIVIPPSILLQEHGQLGHTLSLGPRHRLAQGMLMPLFPTMYGQLSAIAREFNFPSTTGLCLYFHFSENGVVSTPRISDDSWQMVWSPFLESSPSQRPPICGKIEFDIDLRFARWYSSWMASAHRDHVDVPVSVAPSTAPSVAHFRQDSRVTDLDYFTPNEDEASSVSIAPQTTARHHTPKKLSLVDRLDSLSVRSYSRPPSRDRIALTPPEQSASQALSPIFQEDEPQTAKLDLENRVKNWRASASLTPTALALKQGQTSLEPANMPNTLPLDDSMETVGDGEINLEDFAWSVSSQGPGDDDEISITSWDRVPSVHLANRVEGSVCLTPTTATSFGPSDYTLPSPVASSIRLLTPDIAWRQFDDVPLTPSTATSWGPPSEYPSSPLSDGRVSSVDLAYRLCFSRPGTPSTATSWGPASWPASPMESVGRPRSIHLGDRGEFSRPPTPSTATSWGAPLFYPPSPATPFYVHTPDAGHRAFDIDDPVHTLPWAHGWPYNAMEPSNAPWIHSWPYRTARSPSEPWTHNWPYQPSVNTQVQNLSRSDSAIPEESSNGPWAHNWPYQSQAEGSSGLSNAPWSYGWPYLTRSPARPTSEPWTHNWPYQSLADNGRPWVHNWPYQSAPTTRPWKHGWPYGTQSVRRQISVMVTSYPYFNLYPAVYPHNLTEIYPLAQREPENHPMDGYPYNLSRIYPAVHTSQLLKVKGIDIRLQPSYPTFELYEAVYPLNLENIYPACSLSQRNDRPAPVYPSFNLYPAVSEEDHAKKTVIIQVEPSYPAFRLYSPVYPWNLVEIYPSVSLSEQVISVKSESSYPCFNLYPAVYPHLEIYPAIPIVQREKFVGSKSNNMSSGYPNLVLYPASTKETIVPSHEVEAAIEEAPYGGVLNRYPVICIYQNIYPFLEVYPALPVDTWQIDQSSGYPYLDIYPAVNKIALKSSPPEKQQIGRSSGYPYFNIYPAVSETALKSSLQEAQRVTKSSTPYPVFTLYEPVYPHMDIYPPVSGQVDSKDVRIEVSVRYPVFDLYSAVYPYLNIYSPVSGQLDYKHIVLDINAQYPVLNPYPAVYPHFELYLLASSVSELADKGKGKAIGQVRYPVFNLYPVVYPHLELYPPVSGEVDCKYIVIEAKIHYPFFDLYPAIYPYFELYLPVSGQVADSKDPKSLTYPACYPTFDLYPVVYPYFCLWPTIQPQMQPFSRTSKSEKLTHVQPRASVTSQSAQQRARRSTKSHAQLHREVLESRRPVIQVKIKKASKTHRQLHQEVFPGFTRVHTPSGTFRKSVSFETEDMRTLDMGINDSAQMRITSGSISSRPLSSVSPTRGLPPRPNYRLSTIGPAPSQPLPPRPQPEVESSHNNSPSASPISQPLRRSISSASSFSSRLPTRSSPTHLAPVDEQGTGGVLSRSISLSVPSRRPAISRYEAPEAPETSAATPSRYTPRKRESLVLQRVRAINATSEEDPSSISSLSKKFPMPPRPPLPPLPTRPS</sequence>
<feature type="compositionally biased region" description="Low complexity" evidence="1">
    <location>
        <begin position="1399"/>
        <end position="1411"/>
    </location>
</feature>
<reference evidence="2 3" key="1">
    <citation type="submission" date="2015-12" db="EMBL/GenBank/DDBJ databases">
        <title>Draft genome sequence of Moniliophthora roreri, the causal agent of frosty pod rot of cacao.</title>
        <authorList>
            <person name="Aime M.C."/>
            <person name="Diaz-Valderrama J.R."/>
            <person name="Kijpornyongpan T."/>
            <person name="Phillips-Mora W."/>
        </authorList>
    </citation>
    <scope>NUCLEOTIDE SEQUENCE [LARGE SCALE GENOMIC DNA]</scope>
    <source>
        <strain evidence="2 3">MCA 2952</strain>
    </source>
</reference>
<dbReference type="Proteomes" id="UP000054988">
    <property type="component" value="Unassembled WGS sequence"/>
</dbReference>
<evidence type="ECO:0000313" key="3">
    <source>
        <dbReference type="Proteomes" id="UP000054988"/>
    </source>
</evidence>
<evidence type="ECO:0000313" key="2">
    <source>
        <dbReference type="EMBL" id="KTB36593.1"/>
    </source>
</evidence>
<organism evidence="2 3">
    <name type="scientific">Moniliophthora roreri</name>
    <name type="common">Frosty pod rot fungus</name>
    <name type="synonym">Monilia roreri</name>
    <dbReference type="NCBI Taxonomy" id="221103"/>
    <lineage>
        <taxon>Eukaryota</taxon>
        <taxon>Fungi</taxon>
        <taxon>Dikarya</taxon>
        <taxon>Basidiomycota</taxon>
        <taxon>Agaricomycotina</taxon>
        <taxon>Agaricomycetes</taxon>
        <taxon>Agaricomycetidae</taxon>
        <taxon>Agaricales</taxon>
        <taxon>Marasmiineae</taxon>
        <taxon>Marasmiaceae</taxon>
        <taxon>Moniliophthora</taxon>
    </lineage>
</organism>
<feature type="compositionally biased region" description="Polar residues" evidence="1">
    <location>
        <begin position="1306"/>
        <end position="1315"/>
    </location>
</feature>
<feature type="compositionally biased region" description="Polar residues" evidence="1">
    <location>
        <begin position="1446"/>
        <end position="1456"/>
    </location>
</feature>
<feature type="compositionally biased region" description="Polar residues" evidence="1">
    <location>
        <begin position="26"/>
        <end position="44"/>
    </location>
</feature>
<feature type="compositionally biased region" description="Pro residues" evidence="1">
    <location>
        <begin position="1431"/>
        <end position="1440"/>
    </location>
</feature>
<feature type="compositionally biased region" description="Low complexity" evidence="1">
    <location>
        <begin position="1457"/>
        <end position="1480"/>
    </location>
</feature>